<reference evidence="1 2" key="1">
    <citation type="submission" date="2022-05" db="EMBL/GenBank/DDBJ databases">
        <authorList>
            <consortium name="Genoscope - CEA"/>
            <person name="William W."/>
        </authorList>
    </citation>
    <scope>NUCLEOTIDE SEQUENCE [LARGE SCALE GENOMIC DNA]</scope>
</reference>
<proteinExistence type="predicted"/>
<feature type="non-terminal residue" evidence="1">
    <location>
        <position position="88"/>
    </location>
</feature>
<protein>
    <submittedName>
        <fullName evidence="1">Uncharacterized protein</fullName>
    </submittedName>
</protein>
<name>A0ABN8QY04_9CNID</name>
<sequence>MVFAGTGINITTEGRKHLGAAFGQKCYLEKYADSKIKGWISECAISDVLIPPLTEHNCSVAVRKLLVLAAHIGRLGMTNSSKSGESEY</sequence>
<dbReference type="Proteomes" id="UP001159405">
    <property type="component" value="Unassembled WGS sequence"/>
</dbReference>
<comment type="caution">
    <text evidence="1">The sequence shown here is derived from an EMBL/GenBank/DDBJ whole genome shotgun (WGS) entry which is preliminary data.</text>
</comment>
<accession>A0ABN8QY04</accession>
<organism evidence="1 2">
    <name type="scientific">Porites lobata</name>
    <dbReference type="NCBI Taxonomy" id="104759"/>
    <lineage>
        <taxon>Eukaryota</taxon>
        <taxon>Metazoa</taxon>
        <taxon>Cnidaria</taxon>
        <taxon>Anthozoa</taxon>
        <taxon>Hexacorallia</taxon>
        <taxon>Scleractinia</taxon>
        <taxon>Fungiina</taxon>
        <taxon>Poritidae</taxon>
        <taxon>Porites</taxon>
    </lineage>
</organism>
<keyword evidence="2" id="KW-1185">Reference proteome</keyword>
<dbReference type="EMBL" id="CALNXK010000161">
    <property type="protein sequence ID" value="CAH3171076.1"/>
    <property type="molecule type" value="Genomic_DNA"/>
</dbReference>
<evidence type="ECO:0000313" key="2">
    <source>
        <dbReference type="Proteomes" id="UP001159405"/>
    </source>
</evidence>
<gene>
    <name evidence="1" type="ORF">PLOB_00011656</name>
</gene>
<evidence type="ECO:0000313" key="1">
    <source>
        <dbReference type="EMBL" id="CAH3171076.1"/>
    </source>
</evidence>